<organism evidence="2 3">
    <name type="scientific">Ancylobacter vacuolatus</name>
    <dbReference type="NCBI Taxonomy" id="223389"/>
    <lineage>
        <taxon>Bacteria</taxon>
        <taxon>Pseudomonadati</taxon>
        <taxon>Pseudomonadota</taxon>
        <taxon>Alphaproteobacteria</taxon>
        <taxon>Hyphomicrobiales</taxon>
        <taxon>Xanthobacteraceae</taxon>
        <taxon>Ancylobacter</taxon>
    </lineage>
</organism>
<gene>
    <name evidence="2" type="ORF">J2S76_004257</name>
</gene>
<dbReference type="SUPFAM" id="SSF54427">
    <property type="entry name" value="NTF2-like"/>
    <property type="match status" value="1"/>
</dbReference>
<dbReference type="InterPro" id="IPR032710">
    <property type="entry name" value="NTF2-like_dom_sf"/>
</dbReference>
<dbReference type="RefSeq" id="WP_307063810.1">
    <property type="nucleotide sequence ID" value="NZ_JAUSUH010000012.1"/>
</dbReference>
<name>A0ABU0DMX6_9HYPH</name>
<evidence type="ECO:0000313" key="2">
    <source>
        <dbReference type="EMBL" id="MDQ0349806.1"/>
    </source>
</evidence>
<comment type="caution">
    <text evidence="2">The sequence shown here is derived from an EMBL/GenBank/DDBJ whole genome shotgun (WGS) entry which is preliminary data.</text>
</comment>
<protein>
    <submittedName>
        <fullName evidence="2">Uncharacterized protein (TIGR02246 family)</fullName>
    </submittedName>
</protein>
<sequence length="160" mass="17523">MASVFRAGESCAINKHRRGSHMSLLSVTNDVETRWNAAASPWDAAALADIYNDDALFFGLLPEFFVGRRAIEAYFSHYVGLYSGVSLSLVDQEIREISPTIVAAQGFGEIRNTHCDGLVVSSRVRTSLVMTRSAKGWGISLHHFSHIPASFPKRALPAEA</sequence>
<accession>A0ABU0DMX6</accession>
<dbReference type="NCBIfam" id="TIGR02246">
    <property type="entry name" value="SgcJ/EcaC family oxidoreductase"/>
    <property type="match status" value="1"/>
</dbReference>
<dbReference type="Gene3D" id="3.10.450.50">
    <property type="match status" value="1"/>
</dbReference>
<proteinExistence type="predicted"/>
<reference evidence="2 3" key="1">
    <citation type="submission" date="2023-07" db="EMBL/GenBank/DDBJ databases">
        <title>Genomic Encyclopedia of Type Strains, Phase IV (KMG-IV): sequencing the most valuable type-strain genomes for metagenomic binning, comparative biology and taxonomic classification.</title>
        <authorList>
            <person name="Goeker M."/>
        </authorList>
    </citation>
    <scope>NUCLEOTIDE SEQUENCE [LARGE SCALE GENOMIC DNA]</scope>
    <source>
        <strain evidence="2 3">DSM 1277</strain>
    </source>
</reference>
<dbReference type="InterPro" id="IPR011944">
    <property type="entry name" value="Steroid_delta5-4_isomerase"/>
</dbReference>
<dbReference type="EMBL" id="JAUSUH010000012">
    <property type="protein sequence ID" value="MDQ0349806.1"/>
    <property type="molecule type" value="Genomic_DNA"/>
</dbReference>
<feature type="domain" description="SnoaL-like" evidence="1">
    <location>
        <begin position="30"/>
        <end position="149"/>
    </location>
</feature>
<keyword evidence="3" id="KW-1185">Reference proteome</keyword>
<evidence type="ECO:0000259" key="1">
    <source>
        <dbReference type="Pfam" id="PF13474"/>
    </source>
</evidence>
<dbReference type="Proteomes" id="UP001238467">
    <property type="component" value="Unassembled WGS sequence"/>
</dbReference>
<dbReference type="Pfam" id="PF13474">
    <property type="entry name" value="SnoaL_3"/>
    <property type="match status" value="1"/>
</dbReference>
<evidence type="ECO:0000313" key="3">
    <source>
        <dbReference type="Proteomes" id="UP001238467"/>
    </source>
</evidence>
<dbReference type="InterPro" id="IPR037401">
    <property type="entry name" value="SnoaL-like"/>
</dbReference>